<evidence type="ECO:0000256" key="12">
    <source>
        <dbReference type="ARBA" id="ARBA00025694"/>
    </source>
</evidence>
<dbReference type="PANTHER" id="PTHR36835:SF1">
    <property type="entry name" value="CYTOCHROME BO(3) UBIQUINOL OXIDASE SUBUNIT 4"/>
    <property type="match status" value="1"/>
</dbReference>
<feature type="transmembrane region" description="Helical" evidence="18">
    <location>
        <begin position="95"/>
        <end position="119"/>
    </location>
</feature>
<keyword evidence="20" id="KW-1185">Reference proteome</keyword>
<evidence type="ECO:0000256" key="8">
    <source>
        <dbReference type="ARBA" id="ARBA00022982"/>
    </source>
</evidence>
<evidence type="ECO:0000256" key="13">
    <source>
        <dbReference type="ARBA" id="ARBA00030071"/>
    </source>
</evidence>
<keyword evidence="9 18" id="KW-1133">Transmembrane helix</keyword>
<evidence type="ECO:0000256" key="9">
    <source>
        <dbReference type="ARBA" id="ARBA00022989"/>
    </source>
</evidence>
<evidence type="ECO:0000256" key="2">
    <source>
        <dbReference type="ARBA" id="ARBA00008079"/>
    </source>
</evidence>
<dbReference type="EMBL" id="CABPRV010000010">
    <property type="protein sequence ID" value="VVE38274.1"/>
    <property type="molecule type" value="Genomic_DNA"/>
</dbReference>
<feature type="transmembrane region" description="Helical" evidence="18">
    <location>
        <begin position="64"/>
        <end position="83"/>
    </location>
</feature>
<comment type="subcellular location">
    <subcellularLocation>
        <location evidence="1">Cell membrane</location>
        <topology evidence="1">Multi-pass membrane protein</topology>
    </subcellularLocation>
</comment>
<dbReference type="InterPro" id="IPR050968">
    <property type="entry name" value="Cytochrome_c_oxidase_bac_sub4"/>
</dbReference>
<evidence type="ECO:0000256" key="11">
    <source>
        <dbReference type="ARBA" id="ARBA00023136"/>
    </source>
</evidence>
<feature type="region of interest" description="Disordered" evidence="17">
    <location>
        <begin position="1"/>
        <end position="27"/>
    </location>
</feature>
<sequence>MSTHDSTLHGAEGHDHDHDHDHGDEGPHSTLRGYATGFILSVVLTAIPFWFVMGGVFEKSSTTAIMILFLAAIQIVVHMIYFLHMNAKSEGGWNMLSLIFTIVLVVITLSGSLWVMYHLNQNMMPGMMQDTKNLP</sequence>
<comment type="similarity">
    <text evidence="2">Belongs to the cytochrome c oxidase bacterial subunit 4 family.</text>
</comment>
<comment type="caution">
    <text evidence="19">The sequence shown here is derived from an EMBL/GenBank/DDBJ whole genome shotgun (WGS) entry which is preliminary data.</text>
</comment>
<accession>A0ABY6W845</accession>
<keyword evidence="11 18" id="KW-0472">Membrane</keyword>
<evidence type="ECO:0000313" key="20">
    <source>
        <dbReference type="Proteomes" id="UP000366065"/>
    </source>
</evidence>
<evidence type="ECO:0000256" key="17">
    <source>
        <dbReference type="SAM" id="MobiDB-lite"/>
    </source>
</evidence>
<feature type="transmembrane region" description="Helical" evidence="18">
    <location>
        <begin position="34"/>
        <end position="52"/>
    </location>
</feature>
<dbReference type="RefSeq" id="WP_069342136.1">
    <property type="nucleotide sequence ID" value="NZ_CABPRV010000010.1"/>
</dbReference>
<evidence type="ECO:0000256" key="5">
    <source>
        <dbReference type="ARBA" id="ARBA00022448"/>
    </source>
</evidence>
<comment type="subunit">
    <text evidence="3">Heterooctamer of two A chains, two B chains, two C chains and two D chains.</text>
</comment>
<reference evidence="19 20" key="1">
    <citation type="submission" date="2019-08" db="EMBL/GenBank/DDBJ databases">
        <authorList>
            <person name="Peeters C."/>
        </authorList>
    </citation>
    <scope>NUCLEOTIDE SEQUENCE [LARGE SCALE GENOMIC DNA]</scope>
    <source>
        <strain evidence="19 20">LMG 20602</strain>
    </source>
</reference>
<feature type="compositionally biased region" description="Basic and acidic residues" evidence="17">
    <location>
        <begin position="11"/>
        <end position="27"/>
    </location>
</feature>
<evidence type="ECO:0000256" key="3">
    <source>
        <dbReference type="ARBA" id="ARBA00011700"/>
    </source>
</evidence>
<name>A0ABY6W845_9BURK</name>
<evidence type="ECO:0000256" key="10">
    <source>
        <dbReference type="ARBA" id="ARBA00023002"/>
    </source>
</evidence>
<evidence type="ECO:0000256" key="6">
    <source>
        <dbReference type="ARBA" id="ARBA00022475"/>
    </source>
</evidence>
<evidence type="ECO:0000256" key="16">
    <source>
        <dbReference type="ARBA" id="ARBA00032185"/>
    </source>
</evidence>
<dbReference type="Proteomes" id="UP000366065">
    <property type="component" value="Unassembled WGS sequence"/>
</dbReference>
<evidence type="ECO:0000256" key="1">
    <source>
        <dbReference type="ARBA" id="ARBA00004651"/>
    </source>
</evidence>
<dbReference type="PANTHER" id="PTHR36835">
    <property type="entry name" value="CYTOCHROME BO(3) UBIQUINOL OXIDASE SUBUNIT 4"/>
    <property type="match status" value="1"/>
</dbReference>
<evidence type="ECO:0000313" key="19">
    <source>
        <dbReference type="EMBL" id="VVE38274.1"/>
    </source>
</evidence>
<keyword evidence="7 18" id="KW-0812">Transmembrane</keyword>
<evidence type="ECO:0000256" key="7">
    <source>
        <dbReference type="ARBA" id="ARBA00022692"/>
    </source>
</evidence>
<keyword evidence="8" id="KW-0249">Electron transport</keyword>
<organism evidence="19 20">
    <name type="scientific">Pandoraea capi</name>
    <dbReference type="NCBI Taxonomy" id="2508286"/>
    <lineage>
        <taxon>Bacteria</taxon>
        <taxon>Pseudomonadati</taxon>
        <taxon>Pseudomonadota</taxon>
        <taxon>Betaproteobacteria</taxon>
        <taxon>Burkholderiales</taxon>
        <taxon>Burkholderiaceae</taxon>
        <taxon>Pandoraea</taxon>
    </lineage>
</organism>
<dbReference type="Pfam" id="PF03626">
    <property type="entry name" value="COX4_pro"/>
    <property type="match status" value="1"/>
</dbReference>
<evidence type="ECO:0000256" key="4">
    <source>
        <dbReference type="ARBA" id="ARBA00014689"/>
    </source>
</evidence>
<keyword evidence="6" id="KW-1003">Cell membrane</keyword>
<proteinExistence type="inferred from homology"/>
<dbReference type="NCBIfam" id="TIGR02847">
    <property type="entry name" value="CyoD"/>
    <property type="match status" value="1"/>
</dbReference>
<gene>
    <name evidence="19" type="ORF">PCA20602_04028</name>
</gene>
<evidence type="ECO:0000256" key="15">
    <source>
        <dbReference type="ARBA" id="ARBA00031887"/>
    </source>
</evidence>
<comment type="function">
    <text evidence="12">Cytochrome bo(3) ubiquinol terminal oxidase is the component of the aerobic respiratory chain of E.coli that predominates when cells are grown at high aeration. Has proton pump activity across the membrane in addition to electron transfer, pumping 2 protons/electron.</text>
</comment>
<keyword evidence="10" id="KW-0560">Oxidoreductase</keyword>
<dbReference type="InterPro" id="IPR005171">
    <property type="entry name" value="Cyt_c_oxidase_su4_prok"/>
</dbReference>
<keyword evidence="5" id="KW-0813">Transport</keyword>
<evidence type="ECO:0000256" key="18">
    <source>
        <dbReference type="SAM" id="Phobius"/>
    </source>
</evidence>
<protein>
    <recommendedName>
        <fullName evidence="4">Cytochrome bo(3) ubiquinol oxidase subunit 4</fullName>
    </recommendedName>
    <alternativeName>
        <fullName evidence="16">Cytochrome o ubiquinol oxidase subunit 4</fullName>
    </alternativeName>
    <alternativeName>
        <fullName evidence="13">Oxidase bo(3) subunit 4</fullName>
    </alternativeName>
    <alternativeName>
        <fullName evidence="14">Ubiquinol oxidase polypeptide IV</fullName>
    </alternativeName>
    <alternativeName>
        <fullName evidence="15">Ubiquinol oxidase subunit 4</fullName>
    </alternativeName>
</protein>
<evidence type="ECO:0000256" key="14">
    <source>
        <dbReference type="ARBA" id="ARBA00030211"/>
    </source>
</evidence>
<dbReference type="InterPro" id="IPR014210">
    <property type="entry name" value="Cyt_o_ubiqinol_oxidase_su4"/>
</dbReference>